<dbReference type="InterPro" id="IPR039498">
    <property type="entry name" value="NTP_transf_5"/>
</dbReference>
<dbReference type="AlphaFoldDB" id="A0A2M7SDR5"/>
<dbReference type="InterPro" id="IPR043519">
    <property type="entry name" value="NT_sf"/>
</dbReference>
<proteinExistence type="predicted"/>
<organism evidence="1 2">
    <name type="scientific">Candidatus Desantisbacteria bacterium CG_4_10_14_0_8_um_filter_48_22</name>
    <dbReference type="NCBI Taxonomy" id="1974543"/>
    <lineage>
        <taxon>Bacteria</taxon>
        <taxon>Candidatus Desantisiibacteriota</taxon>
    </lineage>
</organism>
<evidence type="ECO:0000313" key="1">
    <source>
        <dbReference type="EMBL" id="PIZ17629.1"/>
    </source>
</evidence>
<reference evidence="2" key="1">
    <citation type="submission" date="2017-09" db="EMBL/GenBank/DDBJ databases">
        <title>Depth-based differentiation of microbial function through sediment-hosted aquifers and enrichment of novel symbionts in the deep terrestrial subsurface.</title>
        <authorList>
            <person name="Probst A.J."/>
            <person name="Ladd B."/>
            <person name="Jarett J.K."/>
            <person name="Geller-Mcgrath D.E."/>
            <person name="Sieber C.M.K."/>
            <person name="Emerson J.B."/>
            <person name="Anantharaman K."/>
            <person name="Thomas B.C."/>
            <person name="Malmstrom R."/>
            <person name="Stieglmeier M."/>
            <person name="Klingl A."/>
            <person name="Woyke T."/>
            <person name="Ryan C.M."/>
            <person name="Banfield J.F."/>
        </authorList>
    </citation>
    <scope>NUCLEOTIDE SEQUENCE [LARGE SCALE GENOMIC DNA]</scope>
</reference>
<dbReference type="Pfam" id="PF14907">
    <property type="entry name" value="NTP_transf_5"/>
    <property type="match status" value="1"/>
</dbReference>
<gene>
    <name evidence="1" type="ORF">COY52_03660</name>
</gene>
<protein>
    <submittedName>
        <fullName evidence="1">Uncharacterized protein</fullName>
    </submittedName>
</protein>
<dbReference type="Gene3D" id="3.30.460.40">
    <property type="match status" value="1"/>
</dbReference>
<accession>A0A2M7SDR5</accession>
<evidence type="ECO:0000313" key="2">
    <source>
        <dbReference type="Proteomes" id="UP000229307"/>
    </source>
</evidence>
<dbReference type="SUPFAM" id="SSF81301">
    <property type="entry name" value="Nucleotidyltransferase"/>
    <property type="match status" value="1"/>
</dbReference>
<comment type="caution">
    <text evidence="1">The sequence shown here is derived from an EMBL/GenBank/DDBJ whole genome shotgun (WGS) entry which is preliminary data.</text>
</comment>
<sequence length="183" mass="21367">MDFKTVLKILLKNFRKENIRYALIGGFALGALDTPRSTVDIDFLVHLDDMPKVDEIMKGSGYECRFKSGNVSQYVSPLEMFGEVDFLHAFRKTAVAMLERAVEKDIFKKLKIRVLQPEDIIGLKIQAAANDENRVEREYSDIGTLMKNYGKKLNWDLLEEYFSIFKEKKRFSDLKKRYHNAER</sequence>
<dbReference type="EMBL" id="PFMR01000100">
    <property type="protein sequence ID" value="PIZ17629.1"/>
    <property type="molecule type" value="Genomic_DNA"/>
</dbReference>
<dbReference type="Proteomes" id="UP000229307">
    <property type="component" value="Unassembled WGS sequence"/>
</dbReference>
<name>A0A2M7SDR5_9BACT</name>